<dbReference type="PROSITE" id="PS00018">
    <property type="entry name" value="EF_HAND_1"/>
    <property type="match status" value="1"/>
</dbReference>
<keyword evidence="6" id="KW-0812">Transmembrane</keyword>
<organism evidence="7 8">
    <name type="scientific">Candidatus Kerfeldbacteria bacterium RIFCSPHIGHO2_02_FULL_42_14</name>
    <dbReference type="NCBI Taxonomy" id="1798540"/>
    <lineage>
        <taxon>Bacteria</taxon>
        <taxon>Candidatus Kerfeldiibacteriota</taxon>
    </lineage>
</organism>
<keyword evidence="4" id="KW-0106">Calcium</keyword>
<dbReference type="InterPro" id="IPR059100">
    <property type="entry name" value="TSP3_bac"/>
</dbReference>
<dbReference type="AlphaFoldDB" id="A0A1G2APY0"/>
<dbReference type="Pfam" id="PF18884">
    <property type="entry name" value="TSP3_bac"/>
    <property type="match status" value="2"/>
</dbReference>
<feature type="compositionally biased region" description="Low complexity" evidence="5">
    <location>
        <begin position="250"/>
        <end position="278"/>
    </location>
</feature>
<evidence type="ECO:0000313" key="8">
    <source>
        <dbReference type="Proteomes" id="UP000177165"/>
    </source>
</evidence>
<accession>A0A1G2APY0</accession>
<evidence type="ECO:0000256" key="6">
    <source>
        <dbReference type="SAM" id="Phobius"/>
    </source>
</evidence>
<evidence type="ECO:0000256" key="2">
    <source>
        <dbReference type="ARBA" id="ARBA00022525"/>
    </source>
</evidence>
<evidence type="ECO:0008006" key="9">
    <source>
        <dbReference type="Google" id="ProtNLM"/>
    </source>
</evidence>
<dbReference type="InterPro" id="IPR018247">
    <property type="entry name" value="EF_Hand_1_Ca_BS"/>
</dbReference>
<keyword evidence="6" id="KW-1133">Transmembrane helix</keyword>
<feature type="transmembrane region" description="Helical" evidence="6">
    <location>
        <begin position="139"/>
        <end position="163"/>
    </location>
</feature>
<feature type="region of interest" description="Disordered" evidence="5">
    <location>
        <begin position="250"/>
        <end position="329"/>
    </location>
</feature>
<keyword evidence="6" id="KW-0472">Membrane</keyword>
<feature type="region of interest" description="Disordered" evidence="5">
    <location>
        <begin position="1"/>
        <end position="119"/>
    </location>
</feature>
<evidence type="ECO:0000256" key="1">
    <source>
        <dbReference type="ARBA" id="ARBA00004613"/>
    </source>
</evidence>
<name>A0A1G2APY0_9BACT</name>
<feature type="compositionally biased region" description="Polar residues" evidence="5">
    <location>
        <begin position="50"/>
        <end position="69"/>
    </location>
</feature>
<dbReference type="Proteomes" id="UP000177165">
    <property type="component" value="Unassembled WGS sequence"/>
</dbReference>
<sequence>MFENTQKPRQNPSSQSYPQDTGMSSQQLPRPGIQQSSVRSAAEDIFAETSDMTPQSPQFVSQPDLSSRGQGAESLSPGPTSQPMATAPAGAGVTGTSAGSSGLTPPGTPQNPFVPVQPGNIPSSSLPLGSRALSRSQKIILVLVGIFVVGILLAGGFFLYIYIQKRAQPDVPIDAMGLNVNALRNQALQNANESSAGNANVNTNRAVGTVNTNIPVINLNQNTNRSTQNANQNVNANELVNAFLNTNTTSNANAAGNTNAVTNTSRNSNTNTTPSATSDLDADGLLYEAEMKYGTDPNNADSDKDGYLDGEEVENGYDPLGPGKLKTTK</sequence>
<keyword evidence="2" id="KW-0964">Secreted</keyword>
<protein>
    <recommendedName>
        <fullName evidence="9">EF-hand domain-containing protein</fullName>
    </recommendedName>
</protein>
<comment type="subcellular location">
    <subcellularLocation>
        <location evidence="1">Secreted</location>
    </subcellularLocation>
</comment>
<comment type="caution">
    <text evidence="7">The sequence shown here is derived from an EMBL/GenBank/DDBJ whole genome shotgun (WGS) entry which is preliminary data.</text>
</comment>
<evidence type="ECO:0000256" key="3">
    <source>
        <dbReference type="ARBA" id="ARBA00022729"/>
    </source>
</evidence>
<keyword evidence="3" id="KW-0732">Signal</keyword>
<feature type="compositionally biased region" description="Low complexity" evidence="5">
    <location>
        <begin position="83"/>
        <end position="105"/>
    </location>
</feature>
<evidence type="ECO:0000256" key="4">
    <source>
        <dbReference type="ARBA" id="ARBA00022837"/>
    </source>
</evidence>
<dbReference type="STRING" id="1798540.A3B74_03705"/>
<reference evidence="7 8" key="1">
    <citation type="journal article" date="2016" name="Nat. Commun.">
        <title>Thousands of microbial genomes shed light on interconnected biogeochemical processes in an aquifer system.</title>
        <authorList>
            <person name="Anantharaman K."/>
            <person name="Brown C.T."/>
            <person name="Hug L.A."/>
            <person name="Sharon I."/>
            <person name="Castelle C.J."/>
            <person name="Probst A.J."/>
            <person name="Thomas B.C."/>
            <person name="Singh A."/>
            <person name="Wilkins M.J."/>
            <person name="Karaoz U."/>
            <person name="Brodie E.L."/>
            <person name="Williams K.H."/>
            <person name="Hubbard S.S."/>
            <person name="Banfield J.F."/>
        </authorList>
    </citation>
    <scope>NUCLEOTIDE SEQUENCE [LARGE SCALE GENOMIC DNA]</scope>
</reference>
<evidence type="ECO:0000313" key="7">
    <source>
        <dbReference type="EMBL" id="OGY78968.1"/>
    </source>
</evidence>
<feature type="compositionally biased region" description="Polar residues" evidence="5">
    <location>
        <begin position="1"/>
        <end position="39"/>
    </location>
</feature>
<dbReference type="EMBL" id="MHKB01000011">
    <property type="protein sequence ID" value="OGY78968.1"/>
    <property type="molecule type" value="Genomic_DNA"/>
</dbReference>
<proteinExistence type="predicted"/>
<gene>
    <name evidence="7" type="ORF">A3B74_03705</name>
</gene>
<evidence type="ECO:0000256" key="5">
    <source>
        <dbReference type="SAM" id="MobiDB-lite"/>
    </source>
</evidence>